<reference evidence="10 11" key="1">
    <citation type="submission" date="2023-06" db="EMBL/GenBank/DDBJ databases">
        <title>Microbacterium sp. nov., isolated from a waste landfill.</title>
        <authorList>
            <person name="Wen W."/>
        </authorList>
    </citation>
    <scope>NUCLEOTIDE SEQUENCE [LARGE SCALE GENOMIC DNA]</scope>
    <source>
        <strain evidence="10 11">ASV49</strain>
    </source>
</reference>
<feature type="transmembrane region" description="Helical" evidence="8">
    <location>
        <begin position="214"/>
        <end position="234"/>
    </location>
</feature>
<gene>
    <name evidence="10" type="ORF">QSV35_05975</name>
</gene>
<dbReference type="EC" id="2.4.-.-" evidence="10"/>
<feature type="transmembrane region" description="Helical" evidence="8">
    <location>
        <begin position="300"/>
        <end position="321"/>
    </location>
</feature>
<evidence type="ECO:0000256" key="6">
    <source>
        <dbReference type="ARBA" id="ARBA00022989"/>
    </source>
</evidence>
<dbReference type="Pfam" id="PF13231">
    <property type="entry name" value="PMT_2"/>
    <property type="match status" value="1"/>
</dbReference>
<feature type="transmembrane region" description="Helical" evidence="8">
    <location>
        <begin position="21"/>
        <end position="41"/>
    </location>
</feature>
<evidence type="ECO:0000259" key="9">
    <source>
        <dbReference type="Pfam" id="PF13231"/>
    </source>
</evidence>
<organism evidence="10 11">
    <name type="scientific">Microbacterium candidum</name>
    <dbReference type="NCBI Taxonomy" id="3041922"/>
    <lineage>
        <taxon>Bacteria</taxon>
        <taxon>Bacillati</taxon>
        <taxon>Actinomycetota</taxon>
        <taxon>Actinomycetes</taxon>
        <taxon>Micrococcales</taxon>
        <taxon>Microbacteriaceae</taxon>
        <taxon>Microbacterium</taxon>
    </lineage>
</organism>
<name>A0ABT7MWR8_9MICO</name>
<accession>A0ABT7MWR8</accession>
<feature type="transmembrane region" description="Helical" evidence="8">
    <location>
        <begin position="92"/>
        <end position="113"/>
    </location>
</feature>
<feature type="transmembrane region" description="Helical" evidence="8">
    <location>
        <begin position="352"/>
        <end position="370"/>
    </location>
</feature>
<dbReference type="InterPro" id="IPR050297">
    <property type="entry name" value="LipidA_mod_glycosyltrf_83"/>
</dbReference>
<sequence>MSLTLTTPTRLRDASGLRSRSVVAVLLGMLATVVAAAGSWIPSLWSDEVTSIMSAQRTLPSLLTMLQHVDAVHGTYYAGLHLWGAVFGFSPFAVRFPSAIAVGLATAAVVLLADRLRSRRTAVIAGLVCAILPRLTYMGEEARSFAFSAAIAAWLTYLFVVAIGRRGSARTLWTAYGILLAIGVCVFLYVGLFLVVHAAVLLVTKASRPVVRAWAIAAGGGLLLAAPVILFALLEHHQVAYLGASDQLSPPTLFSGLWFGDWPFAVVAWALIVVAVAFAARRRWVGDPSAAESGRVSLTVLAILWLLTPTVILVVMSSVVPDFTGRYVSFCAPAAAILIACGIDDLLALRRWAAAAAGILVLVAVVPTYVSQRTPYAKNDSDFAEIAATIDANANPGDGVVFDESARASRLPRQAMHGYPAAFAGTIDVALQTPYQDDISWHDVTYRLRDAAAQGRFAGIDRVWMIEYVPATGPADMFGVRDLEAIGYHPTGISLRTYRSLITLYER</sequence>
<dbReference type="PANTHER" id="PTHR33908:SF3">
    <property type="entry name" value="UNDECAPRENYL PHOSPHATE-ALPHA-4-AMINO-4-DEOXY-L-ARABINOSE ARABINOSYL TRANSFERASE"/>
    <property type="match status" value="1"/>
</dbReference>
<keyword evidence="11" id="KW-1185">Reference proteome</keyword>
<dbReference type="RefSeq" id="WP_286287662.1">
    <property type="nucleotide sequence ID" value="NZ_JASXSZ010000001.1"/>
</dbReference>
<evidence type="ECO:0000313" key="11">
    <source>
        <dbReference type="Proteomes" id="UP001235064"/>
    </source>
</evidence>
<comment type="caution">
    <text evidence="10">The sequence shown here is derived from an EMBL/GenBank/DDBJ whole genome shotgun (WGS) entry which is preliminary data.</text>
</comment>
<dbReference type="Proteomes" id="UP001235064">
    <property type="component" value="Unassembled WGS sequence"/>
</dbReference>
<evidence type="ECO:0000256" key="4">
    <source>
        <dbReference type="ARBA" id="ARBA00022679"/>
    </source>
</evidence>
<keyword evidence="7 8" id="KW-0472">Membrane</keyword>
<dbReference type="InterPro" id="IPR038731">
    <property type="entry name" value="RgtA/B/C-like"/>
</dbReference>
<evidence type="ECO:0000256" key="1">
    <source>
        <dbReference type="ARBA" id="ARBA00004651"/>
    </source>
</evidence>
<evidence type="ECO:0000313" key="10">
    <source>
        <dbReference type="EMBL" id="MDL9978870.1"/>
    </source>
</evidence>
<evidence type="ECO:0000256" key="5">
    <source>
        <dbReference type="ARBA" id="ARBA00022692"/>
    </source>
</evidence>
<dbReference type="EMBL" id="JASXSZ010000001">
    <property type="protein sequence ID" value="MDL9978870.1"/>
    <property type="molecule type" value="Genomic_DNA"/>
</dbReference>
<keyword evidence="5 8" id="KW-0812">Transmembrane</keyword>
<proteinExistence type="predicted"/>
<feature type="domain" description="Glycosyltransferase RgtA/B/C/D-like" evidence="9">
    <location>
        <begin position="83"/>
        <end position="229"/>
    </location>
</feature>
<protein>
    <submittedName>
        <fullName evidence="10">Glycosyltransferase family 39 protein</fullName>
        <ecNumber evidence="10">2.4.-.-</ecNumber>
    </submittedName>
</protein>
<feature type="transmembrane region" description="Helical" evidence="8">
    <location>
        <begin position="262"/>
        <end position="280"/>
    </location>
</feature>
<evidence type="ECO:0000256" key="8">
    <source>
        <dbReference type="SAM" id="Phobius"/>
    </source>
</evidence>
<evidence type="ECO:0000256" key="3">
    <source>
        <dbReference type="ARBA" id="ARBA00022676"/>
    </source>
</evidence>
<dbReference type="GO" id="GO:0016757">
    <property type="term" value="F:glycosyltransferase activity"/>
    <property type="evidence" value="ECO:0007669"/>
    <property type="project" value="UniProtKB-KW"/>
</dbReference>
<evidence type="ECO:0000256" key="7">
    <source>
        <dbReference type="ARBA" id="ARBA00023136"/>
    </source>
</evidence>
<keyword evidence="2" id="KW-1003">Cell membrane</keyword>
<evidence type="ECO:0000256" key="2">
    <source>
        <dbReference type="ARBA" id="ARBA00022475"/>
    </source>
</evidence>
<keyword evidence="6 8" id="KW-1133">Transmembrane helix</keyword>
<keyword evidence="3 10" id="KW-0328">Glycosyltransferase</keyword>
<feature type="transmembrane region" description="Helical" evidence="8">
    <location>
        <begin position="175"/>
        <end position="202"/>
    </location>
</feature>
<feature type="transmembrane region" description="Helical" evidence="8">
    <location>
        <begin position="144"/>
        <end position="163"/>
    </location>
</feature>
<comment type="subcellular location">
    <subcellularLocation>
        <location evidence="1">Cell membrane</location>
        <topology evidence="1">Multi-pass membrane protein</topology>
    </subcellularLocation>
</comment>
<keyword evidence="4 10" id="KW-0808">Transferase</keyword>
<dbReference type="PANTHER" id="PTHR33908">
    <property type="entry name" value="MANNOSYLTRANSFERASE YKCB-RELATED"/>
    <property type="match status" value="1"/>
</dbReference>